<accession>A0A2T2WYW7</accession>
<dbReference type="PANTHER" id="PTHR20919">
    <property type="entry name" value="HOMOSERINE O-SUCCINYLTRANSFERASE"/>
    <property type="match status" value="1"/>
</dbReference>
<dbReference type="Gene3D" id="3.40.50.880">
    <property type="match status" value="1"/>
</dbReference>
<name>A0A2T2WYW7_9FIRM</name>
<evidence type="ECO:0000256" key="4">
    <source>
        <dbReference type="ARBA" id="ARBA00022679"/>
    </source>
</evidence>
<dbReference type="HAMAP" id="MF_00295">
    <property type="entry name" value="MetA_acyltransf"/>
    <property type="match status" value="1"/>
</dbReference>
<dbReference type="EMBL" id="PXYT01000026">
    <property type="protein sequence ID" value="PSR27423.1"/>
    <property type="molecule type" value="Genomic_DNA"/>
</dbReference>
<dbReference type="CDD" id="cd03131">
    <property type="entry name" value="GATase1_HTS"/>
    <property type="match status" value="1"/>
</dbReference>
<feature type="site" description="Important for substrate specificity" evidence="8">
    <location>
        <position position="191"/>
    </location>
</feature>
<feature type="binding site" evidence="8">
    <location>
        <position position="191"/>
    </location>
    <ligand>
        <name>substrate</name>
    </ligand>
</feature>
<sequence>MPIKIPDGMPAKEILEQEQIFVMPEDRAFHQDIRPLKILILNLMPIKETTETQVLRLLGNTPLQVETIFLRMQSHRSKNTSQDHLEAFYKTFDAVRDRFFDGMIVTGAPLEHLDFEEVTYWSEFQTIMDWTLEHVTSTFYICWAAQAGLYHHFGIPKYLMAEKLFGVFAHHVVKSVNLVHGFDDEFFVPHSRYATTRAEDILRHPDLELIADSDEAGVYMVTSKDGRQVFVTGHSEYDRMTLLSEYTRDRTKGLNTSLPRHYFPDNDPAKTPIMRWRSHAHILFFNWLNYYVYQETPYDIEQGIRQSLNITKRV</sequence>
<dbReference type="GO" id="GO:0005737">
    <property type="term" value="C:cytoplasm"/>
    <property type="evidence" value="ECO:0007669"/>
    <property type="project" value="UniProtKB-SubCell"/>
</dbReference>
<dbReference type="InterPro" id="IPR033752">
    <property type="entry name" value="MetA_family"/>
</dbReference>
<evidence type="ECO:0000256" key="2">
    <source>
        <dbReference type="ARBA" id="ARBA00022490"/>
    </source>
</evidence>
<keyword evidence="3 8" id="KW-0028">Amino-acid biosynthesis</keyword>
<protein>
    <recommendedName>
        <fullName evidence="8">Homoserine O-acetyltransferase</fullName>
        <shortName evidence="8">HAT</shortName>
        <ecNumber evidence="8">2.3.1.31</ecNumber>
    </recommendedName>
    <alternativeName>
        <fullName evidence="8">Homoserine transacetylase</fullName>
        <shortName evidence="8">HTA</shortName>
    </alternativeName>
</protein>
<dbReference type="EC" id="2.3.1.31" evidence="8"/>
<dbReference type="PANTHER" id="PTHR20919:SF0">
    <property type="entry name" value="HOMOSERINE O-SUCCINYLTRANSFERASE"/>
    <property type="match status" value="1"/>
</dbReference>
<dbReference type="UniPathway" id="UPA00051">
    <property type="reaction ID" value="UER00074"/>
</dbReference>
<dbReference type="GO" id="GO:0004414">
    <property type="term" value="F:homoserine O-acetyltransferase activity"/>
    <property type="evidence" value="ECO:0007669"/>
    <property type="project" value="UniProtKB-EC"/>
</dbReference>
<dbReference type="NCBIfam" id="TIGR01001">
    <property type="entry name" value="metA"/>
    <property type="match status" value="1"/>
</dbReference>
<keyword evidence="2 8" id="KW-0963">Cytoplasm</keyword>
<feature type="active site" description="Proton acceptor" evidence="8">
    <location>
        <position position="234"/>
    </location>
</feature>
<evidence type="ECO:0000313" key="10">
    <source>
        <dbReference type="EMBL" id="PSR27423.1"/>
    </source>
</evidence>
<dbReference type="InterPro" id="IPR005697">
    <property type="entry name" value="HST_MetA"/>
</dbReference>
<dbReference type="PIRSF" id="PIRSF000450">
    <property type="entry name" value="H_ser_succinyltr"/>
    <property type="match status" value="1"/>
</dbReference>
<comment type="pathway">
    <text evidence="8">Amino-acid biosynthesis; L-methionine biosynthesis via de novo pathway; O-acetyl-L-homoserine from L-homoserine: step 1/1.</text>
</comment>
<dbReference type="GO" id="GO:0008899">
    <property type="term" value="F:homoserine O-succinyltransferase activity"/>
    <property type="evidence" value="ECO:0007669"/>
    <property type="project" value="UniProtKB-UniRule"/>
</dbReference>
<keyword evidence="5 8" id="KW-0486">Methionine biosynthesis</keyword>
<evidence type="ECO:0000256" key="9">
    <source>
        <dbReference type="PIRSR" id="PIRSR000450-1"/>
    </source>
</evidence>
<organism evidence="10 11">
    <name type="scientific">Sulfobacillus benefaciens</name>
    <dbReference type="NCBI Taxonomy" id="453960"/>
    <lineage>
        <taxon>Bacteria</taxon>
        <taxon>Bacillati</taxon>
        <taxon>Bacillota</taxon>
        <taxon>Clostridia</taxon>
        <taxon>Eubacteriales</taxon>
        <taxon>Clostridiales Family XVII. Incertae Sedis</taxon>
        <taxon>Sulfobacillus</taxon>
    </lineage>
</organism>
<dbReference type="Proteomes" id="UP000242699">
    <property type="component" value="Unassembled WGS sequence"/>
</dbReference>
<comment type="caution">
    <text evidence="10">The sequence shown here is derived from an EMBL/GenBank/DDBJ whole genome shotgun (WGS) entry which is preliminary data.</text>
</comment>
<comment type="function">
    <text evidence="8">Transfers an acetyl group from acetyl-CoA to L-homoserine, forming acetyl-L-homoserine.</text>
</comment>
<evidence type="ECO:0000313" key="11">
    <source>
        <dbReference type="Proteomes" id="UP000242699"/>
    </source>
</evidence>
<comment type="subcellular location">
    <subcellularLocation>
        <location evidence="1 8">Cytoplasm</location>
    </subcellularLocation>
</comment>
<evidence type="ECO:0000256" key="8">
    <source>
        <dbReference type="HAMAP-Rule" id="MF_00295"/>
    </source>
</evidence>
<comment type="similarity">
    <text evidence="8">Belongs to the MetA family.</text>
</comment>
<gene>
    <name evidence="8" type="primary">metAA</name>
    <name evidence="10" type="ORF">C7B43_11820</name>
</gene>
<reference evidence="10 11" key="1">
    <citation type="journal article" date="2014" name="BMC Genomics">
        <title>Comparison of environmental and isolate Sulfobacillus genomes reveals diverse carbon, sulfur, nitrogen, and hydrogen metabolisms.</title>
        <authorList>
            <person name="Justice N.B."/>
            <person name="Norman A."/>
            <person name="Brown C.T."/>
            <person name="Singh A."/>
            <person name="Thomas B.C."/>
            <person name="Banfield J.F."/>
        </authorList>
    </citation>
    <scope>NUCLEOTIDE SEQUENCE [LARGE SCALE GENOMIC DNA]</scope>
    <source>
        <strain evidence="10">AMDSBA1</strain>
    </source>
</reference>
<comment type="caution">
    <text evidence="8">Lacks conserved residue(s) required for the propagation of feature annotation.</text>
</comment>
<dbReference type="SUPFAM" id="SSF52317">
    <property type="entry name" value="Class I glutamine amidotransferase-like"/>
    <property type="match status" value="1"/>
</dbReference>
<evidence type="ECO:0000256" key="6">
    <source>
        <dbReference type="ARBA" id="ARBA00023315"/>
    </source>
</evidence>
<evidence type="ECO:0000256" key="7">
    <source>
        <dbReference type="ARBA" id="ARBA00049043"/>
    </source>
</evidence>
<evidence type="ECO:0000256" key="3">
    <source>
        <dbReference type="ARBA" id="ARBA00022605"/>
    </source>
</evidence>
<dbReference type="AlphaFoldDB" id="A0A2T2WYW7"/>
<proteinExistence type="inferred from homology"/>
<feature type="binding site" evidence="8">
    <location>
        <position position="248"/>
    </location>
    <ligand>
        <name>substrate</name>
    </ligand>
</feature>
<dbReference type="GO" id="GO:0019281">
    <property type="term" value="P:L-methionine biosynthetic process from homoserine via O-succinyl-L-homoserine and cystathionine"/>
    <property type="evidence" value="ECO:0007669"/>
    <property type="project" value="InterPro"/>
</dbReference>
<keyword evidence="4 8" id="KW-0808">Transferase</keyword>
<feature type="site" description="Important for acyl-CoA specificity" evidence="8">
    <location>
        <position position="111"/>
    </location>
</feature>
<feature type="binding site" evidence="8">
    <location>
        <position position="163"/>
    </location>
    <ligand>
        <name>substrate</name>
    </ligand>
</feature>
<feature type="active site" description="Acyl-thioester intermediate" evidence="8 9">
    <location>
        <position position="142"/>
    </location>
</feature>
<keyword evidence="6 8" id="KW-0012">Acyltransferase</keyword>
<evidence type="ECO:0000256" key="1">
    <source>
        <dbReference type="ARBA" id="ARBA00004496"/>
    </source>
</evidence>
<dbReference type="FunFam" id="3.40.50.880:FF:000004">
    <property type="entry name" value="Homoserine O-succinyltransferase"/>
    <property type="match status" value="1"/>
</dbReference>
<dbReference type="Pfam" id="PF04204">
    <property type="entry name" value="HTS"/>
    <property type="match status" value="1"/>
</dbReference>
<comment type="catalytic activity">
    <reaction evidence="7 8">
        <text>L-homoserine + acetyl-CoA = O-acetyl-L-homoserine + CoA</text>
        <dbReference type="Rhea" id="RHEA:13701"/>
        <dbReference type="ChEBI" id="CHEBI:57287"/>
        <dbReference type="ChEBI" id="CHEBI:57288"/>
        <dbReference type="ChEBI" id="CHEBI:57476"/>
        <dbReference type="ChEBI" id="CHEBI:57716"/>
        <dbReference type="EC" id="2.3.1.31"/>
    </reaction>
</comment>
<dbReference type="InterPro" id="IPR029062">
    <property type="entry name" value="Class_I_gatase-like"/>
</dbReference>
<evidence type="ECO:0000256" key="5">
    <source>
        <dbReference type="ARBA" id="ARBA00023167"/>
    </source>
</evidence>
<feature type="active site" evidence="8">
    <location>
        <position position="236"/>
    </location>
</feature>